<feature type="signal peptide" evidence="1">
    <location>
        <begin position="1"/>
        <end position="26"/>
    </location>
</feature>
<dbReference type="Proteomes" id="UP001595548">
    <property type="component" value="Unassembled WGS sequence"/>
</dbReference>
<organism evidence="2 3">
    <name type="scientific">Gilvimarinus japonicus</name>
    <dbReference type="NCBI Taxonomy" id="1796469"/>
    <lineage>
        <taxon>Bacteria</taxon>
        <taxon>Pseudomonadati</taxon>
        <taxon>Pseudomonadota</taxon>
        <taxon>Gammaproteobacteria</taxon>
        <taxon>Cellvibrionales</taxon>
        <taxon>Cellvibrionaceae</taxon>
        <taxon>Gilvimarinus</taxon>
    </lineage>
</organism>
<keyword evidence="1" id="KW-0732">Signal</keyword>
<gene>
    <name evidence="2" type="ORF">ACFOEB_14290</name>
</gene>
<proteinExistence type="predicted"/>
<dbReference type="InterPro" id="IPR027020">
    <property type="entry name" value="YnjB"/>
</dbReference>
<evidence type="ECO:0000256" key="1">
    <source>
        <dbReference type="SAM" id="SignalP"/>
    </source>
</evidence>
<comment type="caution">
    <text evidence="2">The sequence shown here is derived from an EMBL/GenBank/DDBJ whole genome shotgun (WGS) entry which is preliminary data.</text>
</comment>
<dbReference type="RefSeq" id="WP_382417586.1">
    <property type="nucleotide sequence ID" value="NZ_AP031500.1"/>
</dbReference>
<dbReference type="NCBIfam" id="NF008633">
    <property type="entry name" value="PRK11622.1"/>
    <property type="match status" value="1"/>
</dbReference>
<reference evidence="3" key="1">
    <citation type="journal article" date="2019" name="Int. J. Syst. Evol. Microbiol.">
        <title>The Global Catalogue of Microorganisms (GCM) 10K type strain sequencing project: providing services to taxonomists for standard genome sequencing and annotation.</title>
        <authorList>
            <consortium name="The Broad Institute Genomics Platform"/>
            <consortium name="The Broad Institute Genome Sequencing Center for Infectious Disease"/>
            <person name="Wu L."/>
            <person name="Ma J."/>
        </authorList>
    </citation>
    <scope>NUCLEOTIDE SEQUENCE [LARGE SCALE GENOMIC DNA]</scope>
    <source>
        <strain evidence="3">KCTC 52141</strain>
    </source>
</reference>
<dbReference type="Pfam" id="PF13416">
    <property type="entry name" value="SBP_bac_8"/>
    <property type="match status" value="1"/>
</dbReference>
<dbReference type="EMBL" id="JBHRTL010000030">
    <property type="protein sequence ID" value="MFC3156378.1"/>
    <property type="molecule type" value="Genomic_DNA"/>
</dbReference>
<evidence type="ECO:0000313" key="3">
    <source>
        <dbReference type="Proteomes" id="UP001595548"/>
    </source>
</evidence>
<feature type="chain" id="PRO_5045495051" evidence="1">
    <location>
        <begin position="27"/>
        <end position="382"/>
    </location>
</feature>
<name>A0ABV7HR79_9GAMM</name>
<sequence length="382" mass="42842">MRKFSLRSIFNRLILGVMLLSGPSFANTDWSDVLAEARGDTVYFYAWGGSDEVNRYLRWADSELHRRYDIRLKHVKVADIAEAVKRLQVEAQAGRKKGGAIDLLWINGENFHTLKREQLLLPEVLTAVPNSALLLNNTLPLMRDFGVDVDNLEVPWGIGQFNLIARDKSFPTEQLSAEQLLAFAQKNPGQLSYPKPPDFIGTTFLKSLLVDLTEKDPRLYQAVSDQSAAQLLPRLWQYLDRLHPLMLGQAQSFAQSSAQQLQWLADGRVSVAFSFNPQELTAKIKARRLPQNLQQHVFADGAITNSHYLAVPRNASHPAAAQVAINFFISPEAQERKADPAHWGDPAVVALEDAGALLPSAEELHASWQSAIEQGWLERYQL</sequence>
<dbReference type="InterPro" id="IPR006059">
    <property type="entry name" value="SBP"/>
</dbReference>
<keyword evidence="3" id="KW-1185">Reference proteome</keyword>
<dbReference type="PANTHER" id="PTHR42779:SF1">
    <property type="entry name" value="PROTEIN YNJB"/>
    <property type="match status" value="1"/>
</dbReference>
<dbReference type="Gene3D" id="3.40.190.10">
    <property type="entry name" value="Periplasmic binding protein-like II"/>
    <property type="match status" value="2"/>
</dbReference>
<protein>
    <submittedName>
        <fullName evidence="2">ABC transporter substrate-binding protein</fullName>
    </submittedName>
</protein>
<dbReference type="PANTHER" id="PTHR42779">
    <property type="entry name" value="PROTEIN YNJB"/>
    <property type="match status" value="1"/>
</dbReference>
<evidence type="ECO:0000313" key="2">
    <source>
        <dbReference type="EMBL" id="MFC3156378.1"/>
    </source>
</evidence>
<dbReference type="PIRSF" id="PIRSF029172">
    <property type="entry name" value="UCP029172_ABC_sbc_YnjB"/>
    <property type="match status" value="1"/>
</dbReference>
<accession>A0ABV7HR79</accession>
<dbReference type="SUPFAM" id="SSF53850">
    <property type="entry name" value="Periplasmic binding protein-like II"/>
    <property type="match status" value="1"/>
</dbReference>